<dbReference type="Pfam" id="PF07453">
    <property type="entry name" value="NUMOD1"/>
    <property type="match status" value="1"/>
</dbReference>
<dbReference type="SMART" id="SM00497">
    <property type="entry name" value="IENR1"/>
    <property type="match status" value="3"/>
</dbReference>
<dbReference type="SUPFAM" id="SSF54060">
    <property type="entry name" value="His-Me finger endonucleases"/>
    <property type="match status" value="2"/>
</dbReference>
<dbReference type="GO" id="GO:0004519">
    <property type="term" value="F:endonuclease activity"/>
    <property type="evidence" value="ECO:0007669"/>
    <property type="project" value="UniProtKB-KW"/>
</dbReference>
<keyword evidence="2" id="KW-0378">Hydrolase</keyword>
<feature type="domain" description="HNH nuclease" evidence="1">
    <location>
        <begin position="49"/>
        <end position="97"/>
    </location>
</feature>
<proteinExistence type="predicted"/>
<feature type="domain" description="HNH nuclease" evidence="1">
    <location>
        <begin position="216"/>
        <end position="264"/>
    </location>
</feature>
<gene>
    <name evidence="2" type="ORF">LCPAC304_04110</name>
</gene>
<sequence length="391" mass="45155">MSDYRILDNFPKYRIYSDGKVYSLFRNKFLKCGIEGFYKRVTLINISGGVNKCRVHRLVAEAFLPNPEKKKYVNHIDGNGINNDLSNLEWCTQRENILHAHRIGLIKVHTRPVLKFTLNEELVCEYKSVNDAGKSVGVRSDLISLACKRGKPYKGFIWKHKIRLGVREDIEGELWKPFLDFDQYQISSKGRVYSAKSKRLLTTRKNHKGYLVLCVNKKYFRIHIVVAKVFLNCPGEHFEVNHKDGNKNNACVENLEWVTHKDNIKHAIETGLIKLRVVVQYDLDTNFIQEYSSASEAARMLGTRCSNIIRGCRGEALTHRGFIWRYKGSPIPEKVTSRFRRVGQYSKEDELIDEWDKISDASKDTGIPSSNIINVCQGKRKSTAGFVWKYL</sequence>
<dbReference type="InterPro" id="IPR003615">
    <property type="entry name" value="HNH_nuc"/>
</dbReference>
<keyword evidence="2" id="KW-0255">Endonuclease</keyword>
<dbReference type="InterPro" id="IPR010902">
    <property type="entry name" value="NUMOD4"/>
</dbReference>
<keyword evidence="2" id="KW-0540">Nuclease</keyword>
<dbReference type="SMART" id="SM00507">
    <property type="entry name" value="HNHc"/>
    <property type="match status" value="2"/>
</dbReference>
<name>A0A481Z864_9VIRU</name>
<dbReference type="InterPro" id="IPR036388">
    <property type="entry name" value="WH-like_DNA-bd_sf"/>
</dbReference>
<dbReference type="EMBL" id="MK500567">
    <property type="protein sequence ID" value="QBK92064.1"/>
    <property type="molecule type" value="Genomic_DNA"/>
</dbReference>
<protein>
    <submittedName>
        <fullName evidence="2">HNH endonuclease</fullName>
    </submittedName>
</protein>
<dbReference type="InterPro" id="IPR044925">
    <property type="entry name" value="His-Me_finger_sf"/>
</dbReference>
<reference evidence="2" key="1">
    <citation type="journal article" date="2019" name="MBio">
        <title>Virus Genomes from Deep Sea Sediments Expand the Ocean Megavirome and Support Independent Origins of Viral Gigantism.</title>
        <authorList>
            <person name="Backstrom D."/>
            <person name="Yutin N."/>
            <person name="Jorgensen S.L."/>
            <person name="Dharamshi J."/>
            <person name="Homa F."/>
            <person name="Zaremba-Niedwiedzka K."/>
            <person name="Spang A."/>
            <person name="Wolf Y.I."/>
            <person name="Koonin E.V."/>
            <person name="Ettema T.J."/>
        </authorList>
    </citation>
    <scope>NUCLEOTIDE SEQUENCE</scope>
</reference>
<evidence type="ECO:0000313" key="2">
    <source>
        <dbReference type="EMBL" id="QBK92064.1"/>
    </source>
</evidence>
<accession>A0A481Z864</accession>
<dbReference type="InterPro" id="IPR010896">
    <property type="entry name" value="NUMOD1"/>
</dbReference>
<organism evidence="2">
    <name type="scientific">Pithovirus LCPAC304</name>
    <dbReference type="NCBI Taxonomy" id="2506594"/>
    <lineage>
        <taxon>Viruses</taxon>
        <taxon>Pithoviruses</taxon>
    </lineage>
</organism>
<dbReference type="InterPro" id="IPR003647">
    <property type="entry name" value="Intron_nuc_1_rpt"/>
</dbReference>
<dbReference type="Pfam" id="PF07463">
    <property type="entry name" value="NUMOD4"/>
    <property type="match status" value="1"/>
</dbReference>
<evidence type="ECO:0000259" key="1">
    <source>
        <dbReference type="SMART" id="SM00507"/>
    </source>
</evidence>
<dbReference type="Gene3D" id="1.10.10.10">
    <property type="entry name" value="Winged helix-like DNA-binding domain superfamily/Winged helix DNA-binding domain"/>
    <property type="match status" value="3"/>
</dbReference>
<dbReference type="GO" id="GO:0016788">
    <property type="term" value="F:hydrolase activity, acting on ester bonds"/>
    <property type="evidence" value="ECO:0007669"/>
    <property type="project" value="InterPro"/>
</dbReference>
<dbReference type="Pfam" id="PF13392">
    <property type="entry name" value="HNH_3"/>
    <property type="match status" value="2"/>
</dbReference>
<dbReference type="Gene3D" id="3.90.75.20">
    <property type="match status" value="2"/>
</dbReference>
<dbReference type="SUPFAM" id="SSF64496">
    <property type="entry name" value="DNA-binding domain of intron-encoded endonucleases"/>
    <property type="match status" value="1"/>
</dbReference>